<name>A0A413IAE8_9BACT</name>
<evidence type="ECO:0008006" key="3">
    <source>
        <dbReference type="Google" id="ProtNLM"/>
    </source>
</evidence>
<organism evidence="1 2">
    <name type="scientific">Odoribacter splanchnicus</name>
    <dbReference type="NCBI Taxonomy" id="28118"/>
    <lineage>
        <taxon>Bacteria</taxon>
        <taxon>Pseudomonadati</taxon>
        <taxon>Bacteroidota</taxon>
        <taxon>Bacteroidia</taxon>
        <taxon>Bacteroidales</taxon>
        <taxon>Odoribacteraceae</taxon>
        <taxon>Odoribacter</taxon>
    </lineage>
</organism>
<protein>
    <recommendedName>
        <fullName evidence="3">SRPBCC family protein</fullName>
    </recommendedName>
</protein>
<dbReference type="EMBL" id="QSCO01000017">
    <property type="protein sequence ID" value="RGY05606.1"/>
    <property type="molecule type" value="Genomic_DNA"/>
</dbReference>
<gene>
    <name evidence="1" type="ORF">DXA53_12600</name>
</gene>
<comment type="caution">
    <text evidence="1">The sequence shown here is derived from an EMBL/GenBank/DDBJ whole genome shotgun (WGS) entry which is preliminary data.</text>
</comment>
<accession>A0A413IAE8</accession>
<reference evidence="1 2" key="1">
    <citation type="submission" date="2018-08" db="EMBL/GenBank/DDBJ databases">
        <title>A genome reference for cultivated species of the human gut microbiota.</title>
        <authorList>
            <person name="Zou Y."/>
            <person name="Xue W."/>
            <person name="Luo G."/>
        </authorList>
    </citation>
    <scope>NUCLEOTIDE SEQUENCE [LARGE SCALE GENOMIC DNA]</scope>
    <source>
        <strain evidence="1 2">OF03-11</strain>
    </source>
</reference>
<evidence type="ECO:0000313" key="1">
    <source>
        <dbReference type="EMBL" id="RGY05606.1"/>
    </source>
</evidence>
<dbReference type="Proteomes" id="UP000284434">
    <property type="component" value="Unassembled WGS sequence"/>
</dbReference>
<evidence type="ECO:0000313" key="2">
    <source>
        <dbReference type="Proteomes" id="UP000284434"/>
    </source>
</evidence>
<sequence length="121" mass="14001">MWDYISEPANYKKLSGVKSFTCKEKALNAKIGLTTRSGKQRNQYISVIDYDRFRICYFVTHSDYDGDNQWVYSFDVHPKGEKKCEFVVGVYHGFEALPEGFKTGITQEFNDIITGVSKEFK</sequence>
<dbReference type="RefSeq" id="WP_118104274.1">
    <property type="nucleotide sequence ID" value="NZ_QSCO01000017.1"/>
</dbReference>
<proteinExistence type="predicted"/>
<dbReference type="AlphaFoldDB" id="A0A413IAE8"/>